<sequence length="146" mass="16373">MYLPIQRGLTLVPHKGTTVRSTLNRNHNSRLCNVFGLQNARLDCVAKPKSLGLDDDDAFLVAMAANEYPWCQAEMGSDCRQKDTDLDPVIDFFGPERMLVYMMDVKLKMKNCRSSTQQGQTRFSTRLLPSSCRAKGKGQRAKGLSV</sequence>
<reference evidence="1 2" key="1">
    <citation type="submission" date="2019-03" db="EMBL/GenBank/DDBJ databases">
        <title>First draft genome of Liparis tanakae, snailfish: a comprehensive survey of snailfish specific genes.</title>
        <authorList>
            <person name="Kim W."/>
            <person name="Song I."/>
            <person name="Jeong J.-H."/>
            <person name="Kim D."/>
            <person name="Kim S."/>
            <person name="Ryu S."/>
            <person name="Song J.Y."/>
            <person name="Lee S.K."/>
        </authorList>
    </citation>
    <scope>NUCLEOTIDE SEQUENCE [LARGE SCALE GENOMIC DNA]</scope>
    <source>
        <tissue evidence="1">Muscle</tissue>
    </source>
</reference>
<protein>
    <submittedName>
        <fullName evidence="1">Uncharacterized protein</fullName>
    </submittedName>
</protein>
<evidence type="ECO:0000313" key="1">
    <source>
        <dbReference type="EMBL" id="TNN53883.1"/>
    </source>
</evidence>
<organism evidence="1 2">
    <name type="scientific">Liparis tanakae</name>
    <name type="common">Tanaka's snailfish</name>
    <dbReference type="NCBI Taxonomy" id="230148"/>
    <lineage>
        <taxon>Eukaryota</taxon>
        <taxon>Metazoa</taxon>
        <taxon>Chordata</taxon>
        <taxon>Craniata</taxon>
        <taxon>Vertebrata</taxon>
        <taxon>Euteleostomi</taxon>
        <taxon>Actinopterygii</taxon>
        <taxon>Neopterygii</taxon>
        <taxon>Teleostei</taxon>
        <taxon>Neoteleostei</taxon>
        <taxon>Acanthomorphata</taxon>
        <taxon>Eupercaria</taxon>
        <taxon>Perciformes</taxon>
        <taxon>Cottioidei</taxon>
        <taxon>Cottales</taxon>
        <taxon>Liparidae</taxon>
        <taxon>Liparis</taxon>
    </lineage>
</organism>
<proteinExistence type="predicted"/>
<comment type="caution">
    <text evidence="1">The sequence shown here is derived from an EMBL/GenBank/DDBJ whole genome shotgun (WGS) entry which is preliminary data.</text>
</comment>
<gene>
    <name evidence="1" type="ORF">EYF80_035944</name>
</gene>
<accession>A0A4Z2GM51</accession>
<dbReference type="Proteomes" id="UP000314294">
    <property type="component" value="Unassembled WGS sequence"/>
</dbReference>
<dbReference type="EMBL" id="SRLO01000503">
    <property type="protein sequence ID" value="TNN53883.1"/>
    <property type="molecule type" value="Genomic_DNA"/>
</dbReference>
<evidence type="ECO:0000313" key="2">
    <source>
        <dbReference type="Proteomes" id="UP000314294"/>
    </source>
</evidence>
<keyword evidence="2" id="KW-1185">Reference proteome</keyword>
<name>A0A4Z2GM51_9TELE</name>
<dbReference type="AlphaFoldDB" id="A0A4Z2GM51"/>